<evidence type="ECO:0000313" key="4">
    <source>
        <dbReference type="Proteomes" id="UP001461498"/>
    </source>
</evidence>
<proteinExistence type="predicted"/>
<evidence type="ECO:0000256" key="1">
    <source>
        <dbReference type="SAM" id="MobiDB-lite"/>
    </source>
</evidence>
<name>A0AAW1D7Q9_9HEMI</name>
<dbReference type="AlphaFoldDB" id="A0AAW1D7Q9"/>
<evidence type="ECO:0000256" key="2">
    <source>
        <dbReference type="SAM" id="Phobius"/>
    </source>
</evidence>
<comment type="caution">
    <text evidence="3">The sequence shown here is derived from an EMBL/GenBank/DDBJ whole genome shotgun (WGS) entry which is preliminary data.</text>
</comment>
<keyword evidence="2" id="KW-1133">Transmembrane helix</keyword>
<dbReference type="EMBL" id="JAPXFL010000006">
    <property type="protein sequence ID" value="KAK9504957.1"/>
    <property type="molecule type" value="Genomic_DNA"/>
</dbReference>
<gene>
    <name evidence="3" type="ORF">O3M35_009123</name>
</gene>
<protein>
    <submittedName>
        <fullName evidence="3">Uncharacterized protein</fullName>
    </submittedName>
</protein>
<sequence>MFERTHTHISTSQHTHTHTHPHTHTHTHTHTHVPFNIYIYNLETRRRIHSKHAKLEQYCQTEYFYKYSCKHIFLYTIFVLLYLVIYLSVG</sequence>
<accession>A0AAW1D7Q9</accession>
<dbReference type="Proteomes" id="UP001461498">
    <property type="component" value="Unassembled WGS sequence"/>
</dbReference>
<feature type="compositionally biased region" description="Basic residues" evidence="1">
    <location>
        <begin position="15"/>
        <end position="29"/>
    </location>
</feature>
<keyword evidence="2" id="KW-0812">Transmembrane</keyword>
<keyword evidence="2" id="KW-0472">Membrane</keyword>
<organism evidence="3 4">
    <name type="scientific">Rhynocoris fuscipes</name>
    <dbReference type="NCBI Taxonomy" id="488301"/>
    <lineage>
        <taxon>Eukaryota</taxon>
        <taxon>Metazoa</taxon>
        <taxon>Ecdysozoa</taxon>
        <taxon>Arthropoda</taxon>
        <taxon>Hexapoda</taxon>
        <taxon>Insecta</taxon>
        <taxon>Pterygota</taxon>
        <taxon>Neoptera</taxon>
        <taxon>Paraneoptera</taxon>
        <taxon>Hemiptera</taxon>
        <taxon>Heteroptera</taxon>
        <taxon>Panheteroptera</taxon>
        <taxon>Cimicomorpha</taxon>
        <taxon>Reduviidae</taxon>
        <taxon>Harpactorinae</taxon>
        <taxon>Harpactorini</taxon>
        <taxon>Rhynocoris</taxon>
    </lineage>
</organism>
<evidence type="ECO:0000313" key="3">
    <source>
        <dbReference type="EMBL" id="KAK9504957.1"/>
    </source>
</evidence>
<feature type="transmembrane region" description="Helical" evidence="2">
    <location>
        <begin position="72"/>
        <end position="89"/>
    </location>
</feature>
<keyword evidence="4" id="KW-1185">Reference proteome</keyword>
<reference evidence="3 4" key="1">
    <citation type="submission" date="2022-12" db="EMBL/GenBank/DDBJ databases">
        <title>Chromosome-level genome assembly of true bugs.</title>
        <authorList>
            <person name="Ma L."/>
            <person name="Li H."/>
        </authorList>
    </citation>
    <scope>NUCLEOTIDE SEQUENCE [LARGE SCALE GENOMIC DNA]</scope>
    <source>
        <strain evidence="3">Lab_2022b</strain>
    </source>
</reference>
<feature type="region of interest" description="Disordered" evidence="1">
    <location>
        <begin position="1"/>
        <end position="29"/>
    </location>
</feature>